<comment type="caution">
    <text evidence="6">The sequence shown here is derived from an EMBL/GenBank/DDBJ whole genome shotgun (WGS) entry which is preliminary data.</text>
</comment>
<feature type="domain" description="Heparinase II/III-like C-terminal" evidence="5">
    <location>
        <begin position="758"/>
        <end position="841"/>
    </location>
</feature>
<dbReference type="PANTHER" id="PTHR39210:SF1">
    <property type="entry name" value="HEPARIN-SULFATE LYASE"/>
    <property type="match status" value="1"/>
</dbReference>
<dbReference type="Gene3D" id="1.50.10.100">
    <property type="entry name" value="Chondroitin AC/alginate lyase"/>
    <property type="match status" value="1"/>
</dbReference>
<protein>
    <submittedName>
        <fullName evidence="6">Heparinase II/III family protein</fullName>
    </submittedName>
</protein>
<organism evidence="6 7">
    <name type="scientific">Paenibacillus hodogayensis</name>
    <dbReference type="NCBI Taxonomy" id="279208"/>
    <lineage>
        <taxon>Bacteria</taxon>
        <taxon>Bacillati</taxon>
        <taxon>Bacillota</taxon>
        <taxon>Bacilli</taxon>
        <taxon>Bacillales</taxon>
        <taxon>Paenibacillaceae</taxon>
        <taxon>Paenibacillus</taxon>
    </lineage>
</organism>
<dbReference type="Gene3D" id="2.70.98.70">
    <property type="match status" value="1"/>
</dbReference>
<reference evidence="6 7" key="1">
    <citation type="submission" date="2024-09" db="EMBL/GenBank/DDBJ databases">
        <authorList>
            <person name="Sun Q."/>
            <person name="Mori K."/>
        </authorList>
    </citation>
    <scope>NUCLEOTIDE SEQUENCE [LARGE SCALE GENOMIC DNA]</scope>
    <source>
        <strain evidence="6 7">JCM 12520</strain>
    </source>
</reference>
<evidence type="ECO:0000256" key="3">
    <source>
        <dbReference type="ARBA" id="ARBA00022764"/>
    </source>
</evidence>
<name>A0ABV5W4W6_9BACL</name>
<dbReference type="InterPro" id="IPR012480">
    <property type="entry name" value="Hepar_II_III_C"/>
</dbReference>
<evidence type="ECO:0000256" key="4">
    <source>
        <dbReference type="ARBA" id="ARBA00023239"/>
    </source>
</evidence>
<dbReference type="Proteomes" id="UP001589619">
    <property type="component" value="Unassembled WGS sequence"/>
</dbReference>
<dbReference type="PANTHER" id="PTHR39210">
    <property type="entry name" value="HEPARIN-SULFATE LYASE"/>
    <property type="match status" value="1"/>
</dbReference>
<dbReference type="Pfam" id="PF07940">
    <property type="entry name" value="Hepar_II_III_C"/>
    <property type="match status" value="1"/>
</dbReference>
<evidence type="ECO:0000313" key="7">
    <source>
        <dbReference type="Proteomes" id="UP001589619"/>
    </source>
</evidence>
<keyword evidence="7" id="KW-1185">Reference proteome</keyword>
<evidence type="ECO:0000256" key="1">
    <source>
        <dbReference type="ARBA" id="ARBA00004418"/>
    </source>
</evidence>
<comment type="subcellular location">
    <subcellularLocation>
        <location evidence="1">Periplasm</location>
    </subcellularLocation>
</comment>
<keyword evidence="2" id="KW-0732">Signal</keyword>
<dbReference type="Gene3D" id="2.60.40.1190">
    <property type="match status" value="1"/>
</dbReference>
<keyword evidence="4" id="KW-0456">Lyase</keyword>
<dbReference type="InterPro" id="IPR008929">
    <property type="entry name" value="Chondroitin_lyas"/>
</dbReference>
<evidence type="ECO:0000256" key="2">
    <source>
        <dbReference type="ARBA" id="ARBA00022729"/>
    </source>
</evidence>
<sequence length="1262" mass="138075">MKPVRASKLVWLLIFVLALQSVVLSGRQVANSQAYPEVDMLNDRWGIVTRSTYGPIAVDGIPNEPVWAQAAALQHFKTFFDHRPAEHDTVVKVVYDASRLYISLQSPLGYDSPPKAERVFVVLADPGNDQKFYTIPVVVTLDSHPVGISLRNWTGSDPKVSGQQFVNLGQSNQVKPVVNKQPNGSWTAEMAVPWSVIGSPQLAPGAELRMNVIRYYGPDSPYPASSWVPIRTSTLIDDDRNRPFDQRSLTLHGDVTNEGRLGSLYLEAPPSSAFGSPAEAWKPEDSALQFRSFGEKALTFAKSAYPGLQQSDIAVVWTSPSGERTEAGDIQLGEEGQKWRIGFSHPAPLEDGLYSLSLFVRGQGTATGKLAIFAFDRYSLIEAGEQLYHVDAAPTAVTHVTYAPPSTEVQLLLQLVPDRIGFFATGVPHNTQLGFRSANYTWSVAKPWAITSADALKLDYPNDTYRENKSLTVTNKLGEPVEYPYYEDGSGNRYFLSAHLWHQQRLYAVKRTKELAATDPLGAARLLYQFSKKYAGWVRINDTIWNQYPFEGTAAAPYAYYGGMWDRWTLQDLVGLRPLADAFAEVDKTDAFELLSAEAGEDVRDRIVDGMLLPSIEGLHTYTELNSNVEYSNWIGLIQLGKALKEPRYIHEAVGRMDAFSKSSFLFDGFWKEITLSYHNQTINGVRGTASYAAGWTDPAGYLSSRSGQRFDNFDPSAPLPQIGSMLNIPNLLAYPDGRYFPVNDTWAFQIAPSPQSNASLLMPAAGIAKMVRGTGTGQSQLYMTFSPNFGHDHKDPLNLALYGEGQELLPDIGYTHTFYRQWTLSTLGHNTVVVDGKDAAIQGAVKQGGSLSAFNLLSPSGDVQAMGAREEQAYPGVSEYAREPWFVGFDGAAGGEGYVVDLFRVAGGGRHEYTLNGDANRDATLTANVPLVSYGPYLVDGTPTIIMPQQETDTGGTSDNQYYAYTYVRNVQTAEVPDGEYELTMTTKTGNTDKANLHVYGFAGSGDNRMFIGQSPSLRATRMNGLTGDTNTEAVSYTMPKFVLRKEGDSLQSQFIHVMEPYAAGAAPRIDSVNVLKSDETTGEAIIAVSYGDTTDIILSAPHYAGQPLTAGDLTMNGKMGFIRLQAGVVTRMYLAGGALLQKGSESLTGAGPVAGDIRKVNRNENPGETNGFVTTTDVPSSMVGRYMLVTHPDQTVHAYPITGIARDPVKGETTIDIGTDPGFAYTGEGPAEQRPSQMFYYPATKWKGTHTFEIDNVASK</sequence>
<gene>
    <name evidence="6" type="ORF">ACFFNY_28095</name>
</gene>
<keyword evidence="3" id="KW-0574">Periplasm</keyword>
<dbReference type="EMBL" id="JBHMAG010000018">
    <property type="protein sequence ID" value="MFB9755456.1"/>
    <property type="molecule type" value="Genomic_DNA"/>
</dbReference>
<accession>A0ABV5W4W6</accession>
<evidence type="ECO:0000259" key="5">
    <source>
        <dbReference type="Pfam" id="PF07940"/>
    </source>
</evidence>
<evidence type="ECO:0000313" key="6">
    <source>
        <dbReference type="EMBL" id="MFB9755456.1"/>
    </source>
</evidence>
<dbReference type="SUPFAM" id="SSF49344">
    <property type="entry name" value="CBD9-like"/>
    <property type="match status" value="1"/>
</dbReference>
<dbReference type="RefSeq" id="WP_344908463.1">
    <property type="nucleotide sequence ID" value="NZ_BAAAYO010000006.1"/>
</dbReference>
<proteinExistence type="predicted"/>